<reference evidence="5" key="1">
    <citation type="submission" date="2014-01" db="EMBL/GenBank/DDBJ databases">
        <title>The Genome Sequence of Anopheles farauti FAR1 (V2).</title>
        <authorList>
            <consortium name="The Broad Institute Genomics Platform"/>
            <person name="Neafsey D.E."/>
            <person name="Besansky N."/>
            <person name="Howell P."/>
            <person name="Walton C."/>
            <person name="Young S.K."/>
            <person name="Zeng Q."/>
            <person name="Gargeya S."/>
            <person name="Fitzgerald M."/>
            <person name="Haas B."/>
            <person name="Abouelleil A."/>
            <person name="Allen A.W."/>
            <person name="Alvarado L."/>
            <person name="Arachchi H.M."/>
            <person name="Berlin A.M."/>
            <person name="Chapman S.B."/>
            <person name="Gainer-Dewar J."/>
            <person name="Goldberg J."/>
            <person name="Griggs A."/>
            <person name="Gujja S."/>
            <person name="Hansen M."/>
            <person name="Howarth C."/>
            <person name="Imamovic A."/>
            <person name="Ireland A."/>
            <person name="Larimer J."/>
            <person name="McCowan C."/>
            <person name="Murphy C."/>
            <person name="Pearson M."/>
            <person name="Poon T.W."/>
            <person name="Priest M."/>
            <person name="Roberts A."/>
            <person name="Saif S."/>
            <person name="Shea T."/>
            <person name="Sisk P."/>
            <person name="Sykes S."/>
            <person name="Wortman J."/>
            <person name="Nusbaum C."/>
            <person name="Birren B."/>
        </authorList>
    </citation>
    <scope>NUCLEOTIDE SEQUENCE [LARGE SCALE GENOMIC DNA]</scope>
    <source>
        <strain evidence="5">FAR1</strain>
    </source>
</reference>
<evidence type="ECO:0000313" key="4">
    <source>
        <dbReference type="EnsemblMetazoa" id="AFAF012042-PA"/>
    </source>
</evidence>
<dbReference type="AlphaFoldDB" id="A0A182QKG1"/>
<protein>
    <recommendedName>
        <fullName evidence="3">DDE Tnp4 domain-containing protein</fullName>
    </recommendedName>
</protein>
<dbReference type="VEuPathDB" id="VectorBase:AFAF012042"/>
<keyword evidence="2" id="KW-0479">Metal-binding</keyword>
<comment type="cofactor">
    <cofactor evidence="1">
        <name>a divalent metal cation</name>
        <dbReference type="ChEBI" id="CHEBI:60240"/>
    </cofactor>
</comment>
<keyword evidence="5" id="KW-1185">Reference proteome</keyword>
<dbReference type="Pfam" id="PF13359">
    <property type="entry name" value="DDE_Tnp_4"/>
    <property type="match status" value="1"/>
</dbReference>
<name>A0A182QKG1_9DIPT</name>
<proteinExistence type="predicted"/>
<feature type="domain" description="DDE Tnp4" evidence="3">
    <location>
        <begin position="205"/>
        <end position="344"/>
    </location>
</feature>
<reference evidence="4" key="2">
    <citation type="submission" date="2020-05" db="UniProtKB">
        <authorList>
            <consortium name="EnsemblMetazoa"/>
        </authorList>
    </citation>
    <scope>IDENTIFICATION</scope>
    <source>
        <strain evidence="4">FAR1</strain>
    </source>
</reference>
<dbReference type="Proteomes" id="UP000075886">
    <property type="component" value="Unassembled WGS sequence"/>
</dbReference>
<dbReference type="EMBL" id="AXCN02002206">
    <property type="status" value="NOT_ANNOTATED_CDS"/>
    <property type="molecule type" value="Genomic_DNA"/>
</dbReference>
<dbReference type="GO" id="GO:0046872">
    <property type="term" value="F:metal ion binding"/>
    <property type="evidence" value="ECO:0007669"/>
    <property type="project" value="UniProtKB-KW"/>
</dbReference>
<dbReference type="STRING" id="69004.A0A182QKG1"/>
<organism evidence="4 5">
    <name type="scientific">Anopheles farauti</name>
    <dbReference type="NCBI Taxonomy" id="69004"/>
    <lineage>
        <taxon>Eukaryota</taxon>
        <taxon>Metazoa</taxon>
        <taxon>Ecdysozoa</taxon>
        <taxon>Arthropoda</taxon>
        <taxon>Hexapoda</taxon>
        <taxon>Insecta</taxon>
        <taxon>Pterygota</taxon>
        <taxon>Neoptera</taxon>
        <taxon>Endopterygota</taxon>
        <taxon>Diptera</taxon>
        <taxon>Nematocera</taxon>
        <taxon>Culicoidea</taxon>
        <taxon>Culicidae</taxon>
        <taxon>Anophelinae</taxon>
        <taxon>Anopheles</taxon>
    </lineage>
</organism>
<evidence type="ECO:0000256" key="2">
    <source>
        <dbReference type="ARBA" id="ARBA00022723"/>
    </source>
</evidence>
<sequence length="400" mass="45766">MLYCSTLEKSLQKLTPQQLKHAKRLIDRIVYCGTMGVLSSDWPDLDVTIAEKSCETEPIKDRMKDLDACNDVIPSFSKRLKIDTHNKYADEILSSVHDEEEHISDEPEEFVIEKEEDVASDMGDRYKLHGTVYNVDFAVDDEVVTAKVIDYQKLTIMPLYEHTDNISDSEEHMPNGLPATRSRLESEAINASMSEEITTSDGCIGGTQIRIDKPVEDAERYLLRKGYYAIQLQAIIDENLRFVDVFVEYPGEPELIEYIREICGEPYCLLGGTAYPCLRQLLVPYRKATTAAQKAFNERLQMVLVGHYNIFIRLKQRFRQLFHLKGRNMHSVVKLIKVCCILHNLAAPDELERIALKADEHREEAIASAPVFIYAFKDESQSEIFNGQRKRDIICASNCT</sequence>
<evidence type="ECO:0000256" key="1">
    <source>
        <dbReference type="ARBA" id="ARBA00001968"/>
    </source>
</evidence>
<dbReference type="EnsemblMetazoa" id="AFAF012042-RA">
    <property type="protein sequence ID" value="AFAF012042-PA"/>
    <property type="gene ID" value="AFAF012042"/>
</dbReference>
<accession>A0A182QKG1</accession>
<evidence type="ECO:0000259" key="3">
    <source>
        <dbReference type="Pfam" id="PF13359"/>
    </source>
</evidence>
<evidence type="ECO:0000313" key="5">
    <source>
        <dbReference type="Proteomes" id="UP000075886"/>
    </source>
</evidence>
<dbReference type="InterPro" id="IPR027806">
    <property type="entry name" value="HARBI1_dom"/>
</dbReference>